<feature type="signal peptide" evidence="11">
    <location>
        <begin position="1"/>
        <end position="19"/>
    </location>
</feature>
<feature type="chain" id="PRO_5035259393" description="limulus clotting factor C" evidence="11">
    <location>
        <begin position="20"/>
        <end position="323"/>
    </location>
</feature>
<dbReference type="PRINTS" id="PR00722">
    <property type="entry name" value="CHYMOTRYPSIN"/>
</dbReference>
<dbReference type="CDD" id="cd00190">
    <property type="entry name" value="Tryp_SPc"/>
    <property type="match status" value="1"/>
</dbReference>
<evidence type="ECO:0000256" key="6">
    <source>
        <dbReference type="ARBA" id="ARBA00022825"/>
    </source>
</evidence>
<evidence type="ECO:0000256" key="8">
    <source>
        <dbReference type="ARBA" id="ARBA00052079"/>
    </source>
</evidence>
<name>A0A8J2WQD4_9CRUS</name>
<dbReference type="InterPro" id="IPR043504">
    <property type="entry name" value="Peptidase_S1_PA_chymotrypsin"/>
</dbReference>
<keyword evidence="6 10" id="KW-0720">Serine protease</keyword>
<dbReference type="SMART" id="SM00020">
    <property type="entry name" value="Tryp_SPc"/>
    <property type="match status" value="1"/>
</dbReference>
<dbReference type="Gene3D" id="2.40.10.10">
    <property type="entry name" value="Trypsin-like serine proteases"/>
    <property type="match status" value="1"/>
</dbReference>
<keyword evidence="5" id="KW-0353">Hemolymph clotting</keyword>
<protein>
    <recommendedName>
        <fullName evidence="9">limulus clotting factor C</fullName>
        <ecNumber evidence="9">3.4.21.84</ecNumber>
    </recommendedName>
</protein>
<dbReference type="InterPro" id="IPR018114">
    <property type="entry name" value="TRYPSIN_HIS"/>
</dbReference>
<dbReference type="InterPro" id="IPR033116">
    <property type="entry name" value="TRYPSIN_SER"/>
</dbReference>
<dbReference type="EC" id="3.4.21.84" evidence="9"/>
<dbReference type="PANTHER" id="PTHR24260">
    <property type="match status" value="1"/>
</dbReference>
<keyword evidence="7" id="KW-1015">Disulfide bond</keyword>
<dbReference type="OrthoDB" id="5565075at2759"/>
<dbReference type="SUPFAM" id="SSF50494">
    <property type="entry name" value="Trypsin-like serine proteases"/>
    <property type="match status" value="1"/>
</dbReference>
<evidence type="ECO:0000256" key="3">
    <source>
        <dbReference type="ARBA" id="ARBA00022729"/>
    </source>
</evidence>
<dbReference type="FunFam" id="2.40.10.10:FF:000120">
    <property type="entry name" value="Putative serine protease"/>
    <property type="match status" value="1"/>
</dbReference>
<evidence type="ECO:0000256" key="1">
    <source>
        <dbReference type="ARBA" id="ARBA00022659"/>
    </source>
</evidence>
<reference evidence="13" key="1">
    <citation type="submission" date="2021-11" db="EMBL/GenBank/DDBJ databases">
        <authorList>
            <person name="Schell T."/>
        </authorList>
    </citation>
    <scope>NUCLEOTIDE SEQUENCE</scope>
    <source>
        <strain evidence="13">M5</strain>
    </source>
</reference>
<dbReference type="GO" id="GO:0004252">
    <property type="term" value="F:serine-type endopeptidase activity"/>
    <property type="evidence" value="ECO:0007669"/>
    <property type="project" value="InterPro"/>
</dbReference>
<dbReference type="Proteomes" id="UP000789390">
    <property type="component" value="Unassembled WGS sequence"/>
</dbReference>
<accession>A0A8J2WQD4</accession>
<proteinExistence type="predicted"/>
<evidence type="ECO:0000313" key="13">
    <source>
        <dbReference type="EMBL" id="CAH0107560.1"/>
    </source>
</evidence>
<comment type="caution">
    <text evidence="13">The sequence shown here is derived from an EMBL/GenBank/DDBJ whole genome shotgun (WGS) entry which is preliminary data.</text>
</comment>
<evidence type="ECO:0000256" key="7">
    <source>
        <dbReference type="ARBA" id="ARBA00023157"/>
    </source>
</evidence>
<dbReference type="InterPro" id="IPR001314">
    <property type="entry name" value="Peptidase_S1A"/>
</dbReference>
<feature type="domain" description="Peptidase S1" evidence="12">
    <location>
        <begin position="54"/>
        <end position="294"/>
    </location>
</feature>
<evidence type="ECO:0000313" key="14">
    <source>
        <dbReference type="Proteomes" id="UP000789390"/>
    </source>
</evidence>
<sequence>MSAEIRIVFLAVILSSSAGLGSVVVDDYVIVHLKPPSSSRTSQLKSSIENNGRIVGGVEALPNEFPWQAYLQVETVGNNGGYYSCGGSLIADKWILTAAHCLDIPNEPVKSVTVYLGAHNIGETFENNRERYIGYSFVRHSNWNSNTMAGDIALINLTTTVTYSKYIRPIELANANEPNHVNDLVTVAGWGLTGGNFHDSEILHKVTVPVIPKSECKFNYGDIISDDIICTSGSNNRGTCNGDSGGPLNYQGPDGAWKQIGIVSFGSGDGCQMNRPNGYTRISSYSSWIQNASNSGGKQISAFLSSSLLFSILLVITCVGPLA</sequence>
<dbReference type="InterPro" id="IPR051333">
    <property type="entry name" value="CLIP_Serine_Protease"/>
</dbReference>
<dbReference type="InterPro" id="IPR009003">
    <property type="entry name" value="Peptidase_S1_PA"/>
</dbReference>
<dbReference type="PROSITE" id="PS00134">
    <property type="entry name" value="TRYPSIN_HIS"/>
    <property type="match status" value="1"/>
</dbReference>
<dbReference type="AlphaFoldDB" id="A0A8J2WQD4"/>
<dbReference type="PROSITE" id="PS00135">
    <property type="entry name" value="TRYPSIN_SER"/>
    <property type="match status" value="1"/>
</dbReference>
<gene>
    <name evidence="13" type="ORF">DGAL_LOCUS10880</name>
</gene>
<dbReference type="InterPro" id="IPR001254">
    <property type="entry name" value="Trypsin_dom"/>
</dbReference>
<evidence type="ECO:0000256" key="5">
    <source>
        <dbReference type="ARBA" id="ARBA00022820"/>
    </source>
</evidence>
<evidence type="ECO:0000256" key="2">
    <source>
        <dbReference type="ARBA" id="ARBA00022670"/>
    </source>
</evidence>
<keyword evidence="2 10" id="KW-0645">Protease</keyword>
<keyword evidence="3 11" id="KW-0732">Signal</keyword>
<evidence type="ECO:0000256" key="11">
    <source>
        <dbReference type="SAM" id="SignalP"/>
    </source>
</evidence>
<evidence type="ECO:0000256" key="4">
    <source>
        <dbReference type="ARBA" id="ARBA00022801"/>
    </source>
</evidence>
<evidence type="ECO:0000256" key="10">
    <source>
        <dbReference type="RuleBase" id="RU363034"/>
    </source>
</evidence>
<dbReference type="GO" id="GO:0006508">
    <property type="term" value="P:proteolysis"/>
    <property type="evidence" value="ECO:0007669"/>
    <property type="project" value="UniProtKB-KW"/>
</dbReference>
<organism evidence="13 14">
    <name type="scientific">Daphnia galeata</name>
    <dbReference type="NCBI Taxonomy" id="27404"/>
    <lineage>
        <taxon>Eukaryota</taxon>
        <taxon>Metazoa</taxon>
        <taxon>Ecdysozoa</taxon>
        <taxon>Arthropoda</taxon>
        <taxon>Crustacea</taxon>
        <taxon>Branchiopoda</taxon>
        <taxon>Diplostraca</taxon>
        <taxon>Cladocera</taxon>
        <taxon>Anomopoda</taxon>
        <taxon>Daphniidae</taxon>
        <taxon>Daphnia</taxon>
    </lineage>
</organism>
<dbReference type="GO" id="GO:0042381">
    <property type="term" value="P:hemolymph coagulation"/>
    <property type="evidence" value="ECO:0007669"/>
    <property type="project" value="UniProtKB-KW"/>
</dbReference>
<keyword evidence="14" id="KW-1185">Reference proteome</keyword>
<evidence type="ECO:0000256" key="9">
    <source>
        <dbReference type="ARBA" id="ARBA00066707"/>
    </source>
</evidence>
<comment type="catalytic activity">
    <reaction evidence="8">
        <text>Selective cleavage of 103-Arg-|-Ser-104 and 124-Ile-|-Ile-125 bonds in Limulus clotting factor B to form activated factor B. Cleavage of -Pro-Arg-|-Xaa- bonds in synthetic substrates.</text>
        <dbReference type="EC" id="3.4.21.84"/>
    </reaction>
</comment>
<dbReference type="PANTHER" id="PTHR24260:SF145">
    <property type="entry name" value="FI17609P1-RELATED"/>
    <property type="match status" value="1"/>
</dbReference>
<dbReference type="Pfam" id="PF00089">
    <property type="entry name" value="Trypsin"/>
    <property type="match status" value="1"/>
</dbReference>
<dbReference type="EMBL" id="CAKKLH010000277">
    <property type="protein sequence ID" value="CAH0107560.1"/>
    <property type="molecule type" value="Genomic_DNA"/>
</dbReference>
<dbReference type="PROSITE" id="PS50240">
    <property type="entry name" value="TRYPSIN_DOM"/>
    <property type="match status" value="1"/>
</dbReference>
<keyword evidence="1" id="KW-0768">Sushi</keyword>
<evidence type="ECO:0000259" key="12">
    <source>
        <dbReference type="PROSITE" id="PS50240"/>
    </source>
</evidence>
<keyword evidence="4 10" id="KW-0378">Hydrolase</keyword>